<evidence type="ECO:0000313" key="2">
    <source>
        <dbReference type="EMBL" id="NML73062.1"/>
    </source>
</evidence>
<feature type="chain" id="PRO_5030636444" description="Sulfur globule protein" evidence="1">
    <location>
        <begin position="29"/>
        <end position="122"/>
    </location>
</feature>
<keyword evidence="3" id="KW-1185">Reference proteome</keyword>
<proteinExistence type="predicted"/>
<evidence type="ECO:0000256" key="1">
    <source>
        <dbReference type="SAM" id="SignalP"/>
    </source>
</evidence>
<protein>
    <recommendedName>
        <fullName evidence="4">Sulfur globule protein</fullName>
    </recommendedName>
</protein>
<comment type="caution">
    <text evidence="2">The sequence shown here is derived from an EMBL/GenBank/DDBJ whole genome shotgun (WGS) entry which is preliminary data.</text>
</comment>
<organism evidence="2 3">
    <name type="scientific">Rhizobium terricola</name>
    <dbReference type="NCBI Taxonomy" id="2728849"/>
    <lineage>
        <taxon>Bacteria</taxon>
        <taxon>Pseudomonadati</taxon>
        <taxon>Pseudomonadota</taxon>
        <taxon>Alphaproteobacteria</taxon>
        <taxon>Hyphomicrobiales</taxon>
        <taxon>Rhizobiaceae</taxon>
        <taxon>Rhizobium/Agrobacterium group</taxon>
        <taxon>Rhizobium</taxon>
    </lineage>
</organism>
<evidence type="ECO:0000313" key="3">
    <source>
        <dbReference type="Proteomes" id="UP000541470"/>
    </source>
</evidence>
<sequence length="122" mass="13282">MTALFKKLGLAALVTVAAAVGGMSTANAGGDFGWGVYIGGGPGPGYDRDYRHGDREWGHGRRHHRPEFCAPGHAVEKARWNGLRRAHVQDVTPRRVVVGGFRHGGFDRMVFANVRGCPVIRY</sequence>
<keyword evidence="1" id="KW-0732">Signal</keyword>
<feature type="signal peptide" evidence="1">
    <location>
        <begin position="1"/>
        <end position="28"/>
    </location>
</feature>
<dbReference type="Proteomes" id="UP000541470">
    <property type="component" value="Unassembled WGS sequence"/>
</dbReference>
<dbReference type="EMBL" id="JABBGK010000001">
    <property type="protein sequence ID" value="NML73062.1"/>
    <property type="molecule type" value="Genomic_DNA"/>
</dbReference>
<name>A0A7Y0FU64_9HYPH</name>
<dbReference type="RefSeq" id="WP_169587075.1">
    <property type="nucleotide sequence ID" value="NZ_JABBGK010000001.1"/>
</dbReference>
<accession>A0A7Y0FU64</accession>
<reference evidence="2 3" key="1">
    <citation type="submission" date="2020-04" db="EMBL/GenBank/DDBJ databases">
        <title>Rhizobium sp. S-51 isolated from soil.</title>
        <authorList>
            <person name="Dahal R.H."/>
        </authorList>
    </citation>
    <scope>NUCLEOTIDE SEQUENCE [LARGE SCALE GENOMIC DNA]</scope>
    <source>
        <strain evidence="2 3">S-51</strain>
    </source>
</reference>
<gene>
    <name evidence="2" type="ORF">HHL25_02870</name>
</gene>
<dbReference type="AlphaFoldDB" id="A0A7Y0FU64"/>
<evidence type="ECO:0008006" key="4">
    <source>
        <dbReference type="Google" id="ProtNLM"/>
    </source>
</evidence>